<gene>
    <name evidence="1" type="ORF">AK812_SmicGene27078</name>
</gene>
<sequence>MQTRMISLLVEWCETEDQRSPSVCYDDICFMYDASNSDTPIRAVKKGPQNNCYVKVPHPILDPVMECNMERLQLFYQRTWWCNIEVFLCCQAKARFIHKKFLVKYPDHEKDGIFEADPQQYVEEGLANLLDADAESDQERQEKSDVWDNLRRFFVQQMIEKELDFMTFYDFKKLALISADHPNLSKSDMWDALEKMMSCELQSGSSVISLTFALKYMERYAQMCRGRGANAENMKAFYRAMVPVAKKGSIHEDDQNVAAAEQSEDLGEALDEVTKRRAEFLQKLGEQPVEDYQLLKNVKHKTFPAATIMSQMWYAVEDMILQAWTEHALIGLPKHLSLHFDGIRISTDHIGDVAEYIRGCQDAIKAKTGFEVKISAKTHGSFMKLLKKRSAASKTVPAKLLDPGNCIPCGVWHTVPLSRPALVTAIQNAERADNIEAMKVKLRSYRSVASMCDLELLCCVGLPPSNVQSFVMHYEGDGSPHCVAVKIEKSSNAVTVIDGTEQYKLQQEIFRDSYHGAVDRSTIISYWKRDPRDKPESKASMLLDMVAGAAASSESEKD</sequence>
<evidence type="ECO:0000313" key="2">
    <source>
        <dbReference type="Proteomes" id="UP000186817"/>
    </source>
</evidence>
<name>A0A1Q9D7W0_SYMMI</name>
<dbReference type="OrthoDB" id="412120at2759"/>
<organism evidence="1 2">
    <name type="scientific">Symbiodinium microadriaticum</name>
    <name type="common">Dinoflagellate</name>
    <name type="synonym">Zooxanthella microadriatica</name>
    <dbReference type="NCBI Taxonomy" id="2951"/>
    <lineage>
        <taxon>Eukaryota</taxon>
        <taxon>Sar</taxon>
        <taxon>Alveolata</taxon>
        <taxon>Dinophyceae</taxon>
        <taxon>Suessiales</taxon>
        <taxon>Symbiodiniaceae</taxon>
        <taxon>Symbiodinium</taxon>
    </lineage>
</organism>
<dbReference type="Proteomes" id="UP000186817">
    <property type="component" value="Unassembled WGS sequence"/>
</dbReference>
<evidence type="ECO:0000313" key="1">
    <source>
        <dbReference type="EMBL" id="OLP91228.1"/>
    </source>
</evidence>
<protein>
    <submittedName>
        <fullName evidence="1">Uncharacterized protein</fullName>
    </submittedName>
</protein>
<dbReference type="AlphaFoldDB" id="A0A1Q9D7W0"/>
<dbReference type="EMBL" id="LSRX01000675">
    <property type="protein sequence ID" value="OLP91228.1"/>
    <property type="molecule type" value="Genomic_DNA"/>
</dbReference>
<accession>A0A1Q9D7W0</accession>
<comment type="caution">
    <text evidence="1">The sequence shown here is derived from an EMBL/GenBank/DDBJ whole genome shotgun (WGS) entry which is preliminary data.</text>
</comment>
<keyword evidence="2" id="KW-1185">Reference proteome</keyword>
<proteinExistence type="predicted"/>
<reference evidence="1 2" key="1">
    <citation type="submission" date="2016-02" db="EMBL/GenBank/DDBJ databases">
        <title>Genome analysis of coral dinoflagellate symbionts highlights evolutionary adaptations to a symbiotic lifestyle.</title>
        <authorList>
            <person name="Aranda M."/>
            <person name="Li Y."/>
            <person name="Liew Y.J."/>
            <person name="Baumgarten S."/>
            <person name="Simakov O."/>
            <person name="Wilson M."/>
            <person name="Piel J."/>
            <person name="Ashoor H."/>
            <person name="Bougouffa S."/>
            <person name="Bajic V.B."/>
            <person name="Ryu T."/>
            <person name="Ravasi T."/>
            <person name="Bayer T."/>
            <person name="Micklem G."/>
            <person name="Kim H."/>
            <person name="Bhak J."/>
            <person name="Lajeunesse T.C."/>
            <person name="Voolstra C.R."/>
        </authorList>
    </citation>
    <scope>NUCLEOTIDE SEQUENCE [LARGE SCALE GENOMIC DNA]</scope>
    <source>
        <strain evidence="1 2">CCMP2467</strain>
    </source>
</reference>